<dbReference type="CDD" id="cd00531">
    <property type="entry name" value="NTF2_like"/>
    <property type="match status" value="1"/>
</dbReference>
<keyword evidence="3" id="KW-1185">Reference proteome</keyword>
<dbReference type="InterPro" id="IPR032710">
    <property type="entry name" value="NTF2-like_dom_sf"/>
</dbReference>
<comment type="caution">
    <text evidence="2">The sequence shown here is derived from an EMBL/GenBank/DDBJ whole genome shotgun (WGS) entry which is preliminary data.</text>
</comment>
<name>A0A4R5LZZ8_9BURK</name>
<sequence length="157" mass="18204">MEDATRTLWAFEEIRQLKYRYFRAVDSHDWALLGQCLSEDCRARLNGGQYAFDGRDAYVATLQALLDRPTFLTMHHGHHPELELLAADYARGTWYLEDHAIDLEHNTLLHGTAFYEDEYVKRDGVWLIAATSHERLFETVTSPIPASFRLTANRFQA</sequence>
<evidence type="ECO:0000313" key="2">
    <source>
        <dbReference type="EMBL" id="TDG18322.1"/>
    </source>
</evidence>
<dbReference type="Gene3D" id="3.10.450.50">
    <property type="match status" value="1"/>
</dbReference>
<proteinExistence type="predicted"/>
<dbReference type="OrthoDB" id="4571298at2"/>
<dbReference type="Pfam" id="PF13577">
    <property type="entry name" value="SnoaL_4"/>
    <property type="match status" value="1"/>
</dbReference>
<feature type="domain" description="SnoaL-like" evidence="1">
    <location>
        <begin position="7"/>
        <end position="130"/>
    </location>
</feature>
<evidence type="ECO:0000259" key="1">
    <source>
        <dbReference type="Pfam" id="PF13577"/>
    </source>
</evidence>
<accession>A0A4R5LZZ8</accession>
<reference evidence="2 3" key="1">
    <citation type="submission" date="2019-03" db="EMBL/GenBank/DDBJ databases">
        <title>Paraburkholderia sp. 4M-K11, isolated from subtropical forest soil.</title>
        <authorList>
            <person name="Gao Z.-H."/>
            <person name="Qiu L.-H."/>
        </authorList>
    </citation>
    <scope>NUCLEOTIDE SEQUENCE [LARGE SCALE GENOMIC DNA]</scope>
    <source>
        <strain evidence="2 3">4M-K11</strain>
    </source>
</reference>
<dbReference type="AlphaFoldDB" id="A0A4R5LZZ8"/>
<organism evidence="2 3">
    <name type="scientific">Paraburkholderia silviterrae</name>
    <dbReference type="NCBI Taxonomy" id="2528715"/>
    <lineage>
        <taxon>Bacteria</taxon>
        <taxon>Pseudomonadati</taxon>
        <taxon>Pseudomonadota</taxon>
        <taxon>Betaproteobacteria</taxon>
        <taxon>Burkholderiales</taxon>
        <taxon>Burkholderiaceae</taxon>
        <taxon>Paraburkholderia</taxon>
    </lineage>
</organism>
<dbReference type="EMBL" id="SMRP01000032">
    <property type="protein sequence ID" value="TDG18322.1"/>
    <property type="molecule type" value="Genomic_DNA"/>
</dbReference>
<dbReference type="SUPFAM" id="SSF54427">
    <property type="entry name" value="NTF2-like"/>
    <property type="match status" value="1"/>
</dbReference>
<dbReference type="InterPro" id="IPR037401">
    <property type="entry name" value="SnoaL-like"/>
</dbReference>
<gene>
    <name evidence="2" type="ORF">EYW47_34675</name>
</gene>
<dbReference type="Proteomes" id="UP000295722">
    <property type="component" value="Unassembled WGS sequence"/>
</dbReference>
<dbReference type="RefSeq" id="WP_133199327.1">
    <property type="nucleotide sequence ID" value="NZ_JBHUCW010000019.1"/>
</dbReference>
<protein>
    <submittedName>
        <fullName evidence="2">Nuclear transport factor 2 family protein</fullName>
    </submittedName>
</protein>
<evidence type="ECO:0000313" key="3">
    <source>
        <dbReference type="Proteomes" id="UP000295722"/>
    </source>
</evidence>